<dbReference type="Proteomes" id="UP000253594">
    <property type="component" value="Unassembled WGS sequence"/>
</dbReference>
<gene>
    <name evidence="2" type="ORF">DT376_31905</name>
</gene>
<name>A0A367M0G6_PSEAI</name>
<keyword evidence="2" id="KW-0418">Kinase</keyword>
<feature type="domain" description="Alginate biosynthesis sensor protein KinB sensor" evidence="1">
    <location>
        <begin position="42"/>
        <end position="83"/>
    </location>
</feature>
<dbReference type="InterPro" id="IPR038320">
    <property type="entry name" value="KinB_N_sf"/>
</dbReference>
<dbReference type="AlphaFoldDB" id="A0A367M0G6"/>
<comment type="caution">
    <text evidence="2">The sequence shown here is derived from an EMBL/GenBank/DDBJ whole genome shotgun (WGS) entry which is preliminary data.</text>
</comment>
<keyword evidence="2" id="KW-0808">Transferase</keyword>
<protein>
    <submittedName>
        <fullName evidence="2">PAS domain-containing sensor histidine kinase</fullName>
    </submittedName>
</protein>
<feature type="non-terminal residue" evidence="2">
    <location>
        <position position="83"/>
    </location>
</feature>
<dbReference type="EMBL" id="QORE01001729">
    <property type="protein sequence ID" value="RCI70924.1"/>
    <property type="molecule type" value="Genomic_DNA"/>
</dbReference>
<organism evidence="2 3">
    <name type="scientific">Pseudomonas aeruginosa</name>
    <dbReference type="NCBI Taxonomy" id="287"/>
    <lineage>
        <taxon>Bacteria</taxon>
        <taxon>Pseudomonadati</taxon>
        <taxon>Pseudomonadota</taxon>
        <taxon>Gammaproteobacteria</taxon>
        <taxon>Pseudomonadales</taxon>
        <taxon>Pseudomonadaceae</taxon>
        <taxon>Pseudomonas</taxon>
    </lineage>
</organism>
<dbReference type="GO" id="GO:0016301">
    <property type="term" value="F:kinase activity"/>
    <property type="evidence" value="ECO:0007669"/>
    <property type="project" value="UniProtKB-KW"/>
</dbReference>
<evidence type="ECO:0000313" key="3">
    <source>
        <dbReference type="Proteomes" id="UP000253594"/>
    </source>
</evidence>
<dbReference type="InterPro" id="IPR031909">
    <property type="entry name" value="KinB_sensor_dom"/>
</dbReference>
<evidence type="ECO:0000259" key="1">
    <source>
        <dbReference type="Pfam" id="PF16767"/>
    </source>
</evidence>
<evidence type="ECO:0000313" key="2">
    <source>
        <dbReference type="EMBL" id="RCI70924.1"/>
    </source>
</evidence>
<dbReference type="RefSeq" id="WP_034016217.1">
    <property type="nucleotide sequence ID" value="NZ_JTTC01000098.1"/>
</dbReference>
<dbReference type="Pfam" id="PF16767">
    <property type="entry name" value="KinB_sensor"/>
    <property type="match status" value="1"/>
</dbReference>
<accession>A0A367M0G6</accession>
<sequence>MSMPLPMKLRTRLFLSISALITVSLFGLLLGLFSVMQLGRAQEQRMSHHYATIEVSQQLRQLLGDQLVILLRETPDGQALERS</sequence>
<reference evidence="2 3" key="1">
    <citation type="submission" date="2018-07" db="EMBL/GenBank/DDBJ databases">
        <title>Mechanisms of high-level aminoglycoside resistance among Gram-negative pathogens in Brazil.</title>
        <authorList>
            <person name="Ballaben A.S."/>
            <person name="Darini A.L.C."/>
            <person name="Doi Y."/>
        </authorList>
    </citation>
    <scope>NUCLEOTIDE SEQUENCE [LARGE SCALE GENOMIC DNA]</scope>
    <source>
        <strain evidence="2 3">B2-305</strain>
    </source>
</reference>
<proteinExistence type="predicted"/>
<dbReference type="Gene3D" id="1.20.120.880">
    <property type="entry name" value="Histidine kinase (KinB), sensor domain"/>
    <property type="match status" value="1"/>
</dbReference>